<dbReference type="GO" id="GO:0000105">
    <property type="term" value="P:L-histidine biosynthetic process"/>
    <property type="evidence" value="ECO:0007669"/>
    <property type="project" value="UniProtKB-UniRule"/>
</dbReference>
<dbReference type="InterPro" id="IPR022695">
    <property type="entry name" value="Histidinol_DH_monofunct"/>
</dbReference>
<dbReference type="Proteomes" id="UP000594195">
    <property type="component" value="Chromosome"/>
</dbReference>
<feature type="binding site" evidence="12 17">
    <location>
        <position position="256"/>
    </location>
    <ligand>
        <name>Zn(2+)</name>
        <dbReference type="ChEBI" id="CHEBI:29105"/>
    </ligand>
</feature>
<evidence type="ECO:0000256" key="5">
    <source>
        <dbReference type="ARBA" id="ARBA00022605"/>
    </source>
</evidence>
<keyword evidence="8 12" id="KW-0560">Oxidoreductase</keyword>
<feature type="binding site" evidence="12 15">
    <location>
        <position position="125"/>
    </location>
    <ligand>
        <name>NAD(+)</name>
        <dbReference type="ChEBI" id="CHEBI:57540"/>
    </ligand>
</feature>
<dbReference type="Gene3D" id="1.20.5.1300">
    <property type="match status" value="1"/>
</dbReference>
<comment type="function">
    <text evidence="1 12">Catalyzes the sequential NAD-dependent oxidations of L-histidinol to L-histidinaldehyde and then to L-histidine.</text>
</comment>
<dbReference type="GO" id="GO:0008270">
    <property type="term" value="F:zinc ion binding"/>
    <property type="evidence" value="ECO:0007669"/>
    <property type="project" value="UniProtKB-UniRule"/>
</dbReference>
<dbReference type="HAMAP" id="MF_01024">
    <property type="entry name" value="HisD"/>
    <property type="match status" value="1"/>
</dbReference>
<dbReference type="Pfam" id="PF00815">
    <property type="entry name" value="Histidinol_dh"/>
    <property type="match status" value="1"/>
</dbReference>
<evidence type="ECO:0000256" key="16">
    <source>
        <dbReference type="PIRSR" id="PIRSR000099-3"/>
    </source>
</evidence>
<proteinExistence type="inferred from homology"/>
<evidence type="ECO:0000256" key="13">
    <source>
        <dbReference type="PIRNR" id="PIRNR000099"/>
    </source>
</evidence>
<feature type="binding site" evidence="12 17">
    <location>
        <position position="357"/>
    </location>
    <ligand>
        <name>Zn(2+)</name>
        <dbReference type="ChEBI" id="CHEBI:29105"/>
    </ligand>
</feature>
<evidence type="ECO:0000256" key="14">
    <source>
        <dbReference type="PIRSR" id="PIRSR000099-1"/>
    </source>
</evidence>
<evidence type="ECO:0000256" key="3">
    <source>
        <dbReference type="ARBA" id="ARBA00010178"/>
    </source>
</evidence>
<dbReference type="InterPro" id="IPR012131">
    <property type="entry name" value="Hstdl_DH"/>
</dbReference>
<feature type="coiled-coil region" evidence="19">
    <location>
        <begin position="58"/>
        <end position="85"/>
    </location>
</feature>
<accession>A0A7M2Y8I7</accession>
<feature type="binding site" evidence="12 16">
    <location>
        <position position="416"/>
    </location>
    <ligand>
        <name>substrate</name>
    </ligand>
</feature>
<dbReference type="InterPro" id="IPR001692">
    <property type="entry name" value="Histidinol_DH_CS"/>
</dbReference>
<reference evidence="20 21" key="1">
    <citation type="submission" date="2019-05" db="EMBL/GenBank/DDBJ databases">
        <title>Chryseobacterium sp. isolated from King George Island, maritime Antarctica.</title>
        <authorList>
            <person name="Peng X."/>
        </authorList>
    </citation>
    <scope>NUCLEOTIDE SEQUENCE [LARGE SCALE GENOMIC DNA]</scope>
    <source>
        <strain evidence="20 21">7-3A</strain>
    </source>
</reference>
<dbReference type="InterPro" id="IPR016161">
    <property type="entry name" value="Ald_DH/histidinol_DH"/>
</dbReference>
<keyword evidence="9 12" id="KW-0520">NAD</keyword>
<feature type="binding site" evidence="12 16">
    <location>
        <position position="234"/>
    </location>
    <ligand>
        <name>substrate</name>
    </ligand>
</feature>
<dbReference type="GO" id="GO:0051287">
    <property type="term" value="F:NAD binding"/>
    <property type="evidence" value="ECO:0007669"/>
    <property type="project" value="InterPro"/>
</dbReference>
<evidence type="ECO:0000256" key="17">
    <source>
        <dbReference type="PIRSR" id="PIRSR000099-4"/>
    </source>
</evidence>
<feature type="active site" description="Proton acceptor" evidence="12 14">
    <location>
        <position position="323"/>
    </location>
</feature>
<dbReference type="UniPathway" id="UPA00031">
    <property type="reaction ID" value="UER00014"/>
</dbReference>
<feature type="binding site" evidence="12 16">
    <location>
        <position position="259"/>
    </location>
    <ligand>
        <name>substrate</name>
    </ligand>
</feature>
<keyword evidence="10 12" id="KW-0368">Histidine biosynthesis</keyword>
<evidence type="ECO:0000256" key="8">
    <source>
        <dbReference type="ARBA" id="ARBA00023002"/>
    </source>
</evidence>
<feature type="binding site" evidence="12 16">
    <location>
        <position position="256"/>
    </location>
    <ligand>
        <name>substrate</name>
    </ligand>
</feature>
<dbReference type="Gene3D" id="3.40.50.1980">
    <property type="entry name" value="Nitrogenase molybdenum iron protein domain"/>
    <property type="match status" value="2"/>
</dbReference>
<dbReference type="PANTHER" id="PTHR21256">
    <property type="entry name" value="HISTIDINOL DEHYDROGENASE HDH"/>
    <property type="match status" value="1"/>
</dbReference>
<evidence type="ECO:0000256" key="9">
    <source>
        <dbReference type="ARBA" id="ARBA00023027"/>
    </source>
</evidence>
<dbReference type="KEGG" id="kfa:Q73A0000_06220"/>
<dbReference type="EC" id="1.1.1.23" evidence="4 12"/>
<dbReference type="PRINTS" id="PR00083">
    <property type="entry name" value="HOLDHDRGNASE"/>
</dbReference>
<keyword evidence="21" id="KW-1185">Reference proteome</keyword>
<dbReference type="CDD" id="cd06572">
    <property type="entry name" value="Histidinol_dh"/>
    <property type="match status" value="1"/>
</dbReference>
<name>A0A7M2Y8I7_9FLAO</name>
<evidence type="ECO:0000256" key="18">
    <source>
        <dbReference type="RuleBase" id="RU004175"/>
    </source>
</evidence>
<feature type="binding site" evidence="12 16">
    <location>
        <position position="324"/>
    </location>
    <ligand>
        <name>substrate</name>
    </ligand>
</feature>
<protein>
    <recommendedName>
        <fullName evidence="4 12">Histidinol dehydrogenase</fullName>
        <shortName evidence="12">HDH</shortName>
        <ecNumber evidence="4 12">1.1.1.23</ecNumber>
    </recommendedName>
</protein>
<dbReference type="FunFam" id="3.40.50.1980:FF:000002">
    <property type="entry name" value="Histidinol dehydrogenase, chloroplastic"/>
    <property type="match status" value="1"/>
</dbReference>
<dbReference type="FunFam" id="3.40.50.1980:FF:000001">
    <property type="entry name" value="Histidinol dehydrogenase"/>
    <property type="match status" value="1"/>
</dbReference>
<comment type="pathway">
    <text evidence="2 12">Amino-acid biosynthesis; L-histidine biosynthesis; L-histidine from 5-phospho-alpha-D-ribose 1-diphosphate: step 9/9.</text>
</comment>
<gene>
    <name evidence="12 20" type="primary">hisD</name>
    <name evidence="20" type="ORF">Q73A0000_06220</name>
</gene>
<dbReference type="PANTHER" id="PTHR21256:SF2">
    <property type="entry name" value="HISTIDINE BIOSYNTHESIS TRIFUNCTIONAL PROTEIN"/>
    <property type="match status" value="1"/>
</dbReference>
<dbReference type="AlphaFoldDB" id="A0A7M2Y8I7"/>
<evidence type="ECO:0000256" key="2">
    <source>
        <dbReference type="ARBA" id="ARBA00004940"/>
    </source>
</evidence>
<sequence length="431" mass="47166">MKNIIKYPAQNTWKAFLQRPALEKKDLRNTVQEIFLKVRNEGDSALKEFSDKFDQVNIENLLVSKEELEFAINEVSEELKTAINQATENIYKFHVAQKGSTEEIETTEGVVCWRESRAIEKVGLYIPGGTAPLFSTVLMLAVPAEIAGCKEVILCTPPQKDGSINPAILYTAQLCGITKIFKVGGAQAIAALTFGTESIPEVDKIFGPGNQYVTQAKQLAMEFNVAIDLPAGPSEVLVIADQSANPIFCAADLLSQAEHGSDSQVIFISTDEIIFNETLKEIEKQLAELPRNEIAKSALDNSRFILLKSVDEALEMSNFYAPEHLILSVENPRSYISKITNAGSIFLGNYTPESAGDYASGTNHTLPTNGFAKNYSGVSLDSFVKKITIQEITKIGLKNIGKTIEVMAEAEGLNAHKNAVSLRLKSLENGI</sequence>
<dbReference type="GO" id="GO:0005829">
    <property type="term" value="C:cytosol"/>
    <property type="evidence" value="ECO:0007669"/>
    <property type="project" value="TreeGrafter"/>
</dbReference>
<comment type="catalytic activity">
    <reaction evidence="11 12">
        <text>L-histidinol + 2 NAD(+) + H2O = L-histidine + 2 NADH + 3 H(+)</text>
        <dbReference type="Rhea" id="RHEA:20641"/>
        <dbReference type="ChEBI" id="CHEBI:15377"/>
        <dbReference type="ChEBI" id="CHEBI:15378"/>
        <dbReference type="ChEBI" id="CHEBI:57540"/>
        <dbReference type="ChEBI" id="CHEBI:57595"/>
        <dbReference type="ChEBI" id="CHEBI:57699"/>
        <dbReference type="ChEBI" id="CHEBI:57945"/>
        <dbReference type="EC" id="1.1.1.23"/>
    </reaction>
</comment>
<feature type="active site" description="Proton acceptor" evidence="12 14">
    <location>
        <position position="324"/>
    </location>
</feature>
<feature type="binding site" evidence="12 16">
    <location>
        <position position="357"/>
    </location>
    <ligand>
        <name>substrate</name>
    </ligand>
</feature>
<evidence type="ECO:0000256" key="7">
    <source>
        <dbReference type="ARBA" id="ARBA00022833"/>
    </source>
</evidence>
<feature type="binding site" evidence="12 15">
    <location>
        <position position="187"/>
    </location>
    <ligand>
        <name>NAD(+)</name>
        <dbReference type="ChEBI" id="CHEBI:57540"/>
    </ligand>
</feature>
<keyword evidence="6 12" id="KW-0479">Metal-binding</keyword>
<evidence type="ECO:0000256" key="10">
    <source>
        <dbReference type="ARBA" id="ARBA00023102"/>
    </source>
</evidence>
<feature type="binding site" evidence="12 16">
    <location>
        <position position="411"/>
    </location>
    <ligand>
        <name>substrate</name>
    </ligand>
</feature>
<keyword evidence="5 12" id="KW-0028">Amino-acid biosynthesis</keyword>
<evidence type="ECO:0000256" key="12">
    <source>
        <dbReference type="HAMAP-Rule" id="MF_01024"/>
    </source>
</evidence>
<evidence type="ECO:0000256" key="4">
    <source>
        <dbReference type="ARBA" id="ARBA00012965"/>
    </source>
</evidence>
<evidence type="ECO:0000256" key="19">
    <source>
        <dbReference type="SAM" id="Coils"/>
    </source>
</evidence>
<evidence type="ECO:0000256" key="1">
    <source>
        <dbReference type="ARBA" id="ARBA00003850"/>
    </source>
</evidence>
<keyword evidence="7 12" id="KW-0862">Zinc</keyword>
<feature type="binding site" evidence="12 17">
    <location>
        <position position="259"/>
    </location>
    <ligand>
        <name>Zn(2+)</name>
        <dbReference type="ChEBI" id="CHEBI:29105"/>
    </ligand>
</feature>
<evidence type="ECO:0000313" key="20">
    <source>
        <dbReference type="EMBL" id="QOW09984.1"/>
    </source>
</evidence>
<keyword evidence="19" id="KW-0175">Coiled coil</keyword>
<comment type="similarity">
    <text evidence="3 12 13 18">Belongs to the histidinol dehydrogenase family.</text>
</comment>
<feature type="binding site" evidence="12 17">
    <location>
        <position position="416"/>
    </location>
    <ligand>
        <name>Zn(2+)</name>
        <dbReference type="ChEBI" id="CHEBI:29105"/>
    </ligand>
</feature>
<feature type="binding site" evidence="12 15">
    <location>
        <position position="210"/>
    </location>
    <ligand>
        <name>NAD(+)</name>
        <dbReference type="ChEBI" id="CHEBI:57540"/>
    </ligand>
</feature>
<dbReference type="FunFam" id="1.20.5.1300:FF:000002">
    <property type="entry name" value="Histidinol dehydrogenase, chloroplastic"/>
    <property type="match status" value="1"/>
</dbReference>
<dbReference type="NCBIfam" id="TIGR00069">
    <property type="entry name" value="hisD"/>
    <property type="match status" value="1"/>
</dbReference>
<dbReference type="EMBL" id="CP040442">
    <property type="protein sequence ID" value="QOW09984.1"/>
    <property type="molecule type" value="Genomic_DNA"/>
</dbReference>
<comment type="cofactor">
    <cofactor evidence="12 17">
        <name>Zn(2+)</name>
        <dbReference type="ChEBI" id="CHEBI:29105"/>
    </cofactor>
    <text evidence="12 17">Binds 1 zinc ion per subunit.</text>
</comment>
<evidence type="ECO:0000313" key="21">
    <source>
        <dbReference type="Proteomes" id="UP000594195"/>
    </source>
</evidence>
<dbReference type="PROSITE" id="PS00611">
    <property type="entry name" value="HISOL_DEHYDROGENASE"/>
    <property type="match status" value="1"/>
</dbReference>
<evidence type="ECO:0000256" key="6">
    <source>
        <dbReference type="ARBA" id="ARBA00022723"/>
    </source>
</evidence>
<dbReference type="SUPFAM" id="SSF53720">
    <property type="entry name" value="ALDH-like"/>
    <property type="match status" value="1"/>
</dbReference>
<dbReference type="PIRSF" id="PIRSF000099">
    <property type="entry name" value="Histidinol_dh"/>
    <property type="match status" value="1"/>
</dbReference>
<organism evidence="20 21">
    <name type="scientific">Kaistella flava</name>
    <name type="common">ex Peng et al. 2021</name>
    <dbReference type="NCBI Taxonomy" id="2038776"/>
    <lineage>
        <taxon>Bacteria</taxon>
        <taxon>Pseudomonadati</taxon>
        <taxon>Bacteroidota</taxon>
        <taxon>Flavobacteriia</taxon>
        <taxon>Flavobacteriales</taxon>
        <taxon>Weeksellaceae</taxon>
        <taxon>Chryseobacterium group</taxon>
        <taxon>Kaistella</taxon>
    </lineage>
</organism>
<evidence type="ECO:0000256" key="11">
    <source>
        <dbReference type="ARBA" id="ARBA00049489"/>
    </source>
</evidence>
<evidence type="ECO:0000256" key="15">
    <source>
        <dbReference type="PIRSR" id="PIRSR000099-2"/>
    </source>
</evidence>
<dbReference type="RefSeq" id="WP_193813218.1">
    <property type="nucleotide sequence ID" value="NZ_CP040442.1"/>
</dbReference>
<dbReference type="GO" id="GO:0004399">
    <property type="term" value="F:histidinol dehydrogenase activity"/>
    <property type="evidence" value="ECO:0007669"/>
    <property type="project" value="UniProtKB-UniRule"/>
</dbReference>